<organism evidence="3 4">
    <name type="scientific">Rhodotorula graminis (strain WP1)</name>
    <dbReference type="NCBI Taxonomy" id="578459"/>
    <lineage>
        <taxon>Eukaryota</taxon>
        <taxon>Fungi</taxon>
        <taxon>Dikarya</taxon>
        <taxon>Basidiomycota</taxon>
        <taxon>Pucciniomycotina</taxon>
        <taxon>Microbotryomycetes</taxon>
        <taxon>Sporidiobolales</taxon>
        <taxon>Sporidiobolaceae</taxon>
        <taxon>Rhodotorula</taxon>
    </lineage>
</organism>
<feature type="region of interest" description="Disordered" evidence="1">
    <location>
        <begin position="517"/>
        <end position="541"/>
    </location>
</feature>
<sequence>MAAAAPPSTSAGLTPSTSHASLAHAHERAAGHDHVEYVLLAEFDIDQGSLLRHQYPAPTGTDDHLLAEHMLPDGAHDRPEDWTVFYLNQVPGLIVDPAPLAQARADLKGKARAFDQDAATATAEDDGAAVTATHDDGGGLLFVMSLVRTKKDASVRRGALVKALAVATRNPYIQIFKPILLLALEDYFNSPSVEVLANLYASLNAMDTSALPLLGAPERIILRTSDRKDFFDDRFAAAAAAAASSEQRERAEEDRLHSMPSLESLASVLRSPSVATAASASREDVAGGAARSSSSLAGSGSPTMVRGHGHANGAGAPARPKDTHFFETKIAYNGIALPVRIPMATFPSEVGDYSLIKLVQTFSSPTALTPSAFHPHLHTSGHTSTPALIVLFNALLARHRVVFLGHGQPAGRVAELVLAACAMVSGCGAVLPGVERRAFPYTNLANLDNLEQVDGFIAGVCNPAFADRPSWWDVLCNIETGKVTISRELKPPSSSSGSAIGSGAGAGASAGMDGVDELGQLGGGGGGAGSTSGAPGRSDGKESQDVLFMEEIINSIQAHYGEAVIRARFTDYVSRFVRLASRYEEDSTSTTTIGFVSAPFTAAAAGREGDASLGSGIVFADEAAGAREVAANGPRIEAWMRTPSYHAHQAAFRRQAQHDSPFPPSFDLVHQLARLRLSRAVSPPEAILILRTLCDLVRTDAQITSLLAHLPAHFGGLLPLAFGLLHPSPEARHYTLELFDRLAVHPVRPLSLSLFLPLSLFLSLSLSLSPPLSLPLVSFDLLGPSPLFPSRTD</sequence>
<dbReference type="EMBL" id="KQ474078">
    <property type="protein sequence ID" value="KPV75281.1"/>
    <property type="molecule type" value="Genomic_DNA"/>
</dbReference>
<feature type="region of interest" description="Disordered" evidence="1">
    <location>
        <begin position="1"/>
        <end position="27"/>
    </location>
</feature>
<feature type="compositionally biased region" description="Polar residues" evidence="1">
    <location>
        <begin position="7"/>
        <end position="20"/>
    </location>
</feature>
<evidence type="ECO:0000259" key="2">
    <source>
        <dbReference type="PROSITE" id="PS50211"/>
    </source>
</evidence>
<feature type="domain" description="UDENN" evidence="2">
    <location>
        <begin position="36"/>
        <end position="630"/>
    </location>
</feature>
<dbReference type="STRING" id="578459.A0A194S789"/>
<dbReference type="GO" id="GO:0051666">
    <property type="term" value="P:actin cortical patch localization"/>
    <property type="evidence" value="ECO:0007669"/>
    <property type="project" value="TreeGrafter"/>
</dbReference>
<accession>A0A194S789</accession>
<reference evidence="3 4" key="1">
    <citation type="journal article" date="2015" name="Front. Microbiol.">
        <title>Genome sequence of the plant growth promoting endophytic yeast Rhodotorula graminis WP1.</title>
        <authorList>
            <person name="Firrincieli A."/>
            <person name="Otillar R."/>
            <person name="Salamov A."/>
            <person name="Schmutz J."/>
            <person name="Khan Z."/>
            <person name="Redman R.S."/>
            <person name="Fleck N.D."/>
            <person name="Lindquist E."/>
            <person name="Grigoriev I.V."/>
            <person name="Doty S.L."/>
        </authorList>
    </citation>
    <scope>NUCLEOTIDE SEQUENCE [LARGE SCALE GENOMIC DNA]</scope>
    <source>
        <strain evidence="3 4">WP1</strain>
    </source>
</reference>
<evidence type="ECO:0000313" key="3">
    <source>
        <dbReference type="EMBL" id="KPV75281.1"/>
    </source>
</evidence>
<dbReference type="GO" id="GO:0005886">
    <property type="term" value="C:plasma membrane"/>
    <property type="evidence" value="ECO:0007669"/>
    <property type="project" value="TreeGrafter"/>
</dbReference>
<feature type="region of interest" description="Disordered" evidence="1">
    <location>
        <begin position="280"/>
        <end position="320"/>
    </location>
</feature>
<dbReference type="OMA" id="GRHFWAQ"/>
<dbReference type="InterPro" id="IPR037516">
    <property type="entry name" value="Tripartite_DENN"/>
</dbReference>
<dbReference type="Pfam" id="PF07792">
    <property type="entry name" value="Afi1"/>
    <property type="match status" value="1"/>
</dbReference>
<dbReference type="OrthoDB" id="66409at2759"/>
<keyword evidence="4" id="KW-1185">Reference proteome</keyword>
<dbReference type="PANTHER" id="PTHR28245">
    <property type="entry name" value="ARF3-INTERACTING PROTEIN 1"/>
    <property type="match status" value="1"/>
</dbReference>
<dbReference type="Proteomes" id="UP000053890">
    <property type="component" value="Unassembled WGS sequence"/>
</dbReference>
<dbReference type="GeneID" id="28973783"/>
<protein>
    <recommendedName>
        <fullName evidence="2">UDENN domain-containing protein</fullName>
    </recommendedName>
</protein>
<dbReference type="AlphaFoldDB" id="A0A194S789"/>
<feature type="compositionally biased region" description="Gly residues" evidence="1">
    <location>
        <begin position="520"/>
        <end position="530"/>
    </location>
</feature>
<evidence type="ECO:0000256" key="1">
    <source>
        <dbReference type="SAM" id="MobiDB-lite"/>
    </source>
</evidence>
<dbReference type="InterPro" id="IPR012860">
    <property type="entry name" value="Afi1_N"/>
</dbReference>
<proteinExistence type="predicted"/>
<dbReference type="RefSeq" id="XP_018271330.1">
    <property type="nucleotide sequence ID" value="XM_018413334.1"/>
</dbReference>
<dbReference type="InterPro" id="IPR052809">
    <property type="entry name" value="Actin_polarity_regulatory"/>
</dbReference>
<name>A0A194S789_RHOGW</name>
<dbReference type="PROSITE" id="PS50211">
    <property type="entry name" value="DENN"/>
    <property type="match status" value="1"/>
</dbReference>
<gene>
    <name evidence="3" type="ORF">RHOBADRAFT_36129</name>
</gene>
<dbReference type="PANTHER" id="PTHR28245:SF1">
    <property type="entry name" value="ARF3-INTERACTING PROTEIN 1"/>
    <property type="match status" value="1"/>
</dbReference>
<feature type="compositionally biased region" description="Low complexity" evidence="1">
    <location>
        <begin position="286"/>
        <end position="301"/>
    </location>
</feature>
<dbReference type="Pfam" id="PF08616">
    <property type="entry name" value="SPA"/>
    <property type="match status" value="1"/>
</dbReference>
<evidence type="ECO:0000313" key="4">
    <source>
        <dbReference type="Proteomes" id="UP000053890"/>
    </source>
</evidence>